<dbReference type="AlphaFoldDB" id="A0A7Z7BIG0"/>
<evidence type="ECO:0000313" key="2">
    <source>
        <dbReference type="Proteomes" id="UP000198900"/>
    </source>
</evidence>
<dbReference type="Proteomes" id="UP000198900">
    <property type="component" value="Unassembled WGS sequence"/>
</dbReference>
<dbReference type="EMBL" id="FNDI01000042">
    <property type="protein sequence ID" value="SDJ31486.1"/>
    <property type="molecule type" value="Genomic_DNA"/>
</dbReference>
<protein>
    <submittedName>
        <fullName evidence="1">Uncharacterized protein</fullName>
    </submittedName>
</protein>
<proteinExistence type="predicted"/>
<comment type="caution">
    <text evidence="1">The sequence shown here is derived from an EMBL/GenBank/DDBJ whole genome shotgun (WGS) entry which is preliminary data.</text>
</comment>
<keyword evidence="2" id="KW-1185">Reference proteome</keyword>
<reference evidence="1" key="1">
    <citation type="submission" date="2016-10" db="EMBL/GenBank/DDBJ databases">
        <authorList>
            <person name="Varghese N."/>
            <person name="Submissions S."/>
        </authorList>
    </citation>
    <scope>NUCLEOTIDE SEQUENCE [LARGE SCALE GENOMIC DNA]</scope>
    <source>
        <strain evidence="1">YR281</strain>
    </source>
</reference>
<sequence length="222" mass="24720">MDSVMKELPETLQRRLMLLVGLSKHVGFRRDRIVWQKSLPKQQAWRVVLTEVHSTNPVFFFAYLPTEPSDEQVAQWVDACLRASVADQVSVRPKEIVVSGKLLDGNPRLVVSLASHSLRVACTTDGVDAGGEHHAEAADEALGHYMWEAAFNQLPPIRAAEGWIADGMPPLAGVSGITGEVSLLLSRNFLHRHLQFHGLDTEPVDERLARQRSHLVTPRKQS</sequence>
<organism evidence="1 2">
    <name type="scientific">Paraburkholderia steynii</name>
    <dbReference type="NCBI Taxonomy" id="1245441"/>
    <lineage>
        <taxon>Bacteria</taxon>
        <taxon>Pseudomonadati</taxon>
        <taxon>Pseudomonadota</taxon>
        <taxon>Betaproteobacteria</taxon>
        <taxon>Burkholderiales</taxon>
        <taxon>Burkholderiaceae</taxon>
        <taxon>Paraburkholderia</taxon>
    </lineage>
</organism>
<name>A0A7Z7BIG0_9BURK</name>
<gene>
    <name evidence="1" type="ORF">SAMN04487926_14256</name>
</gene>
<accession>A0A7Z7BIG0</accession>
<evidence type="ECO:0000313" key="1">
    <source>
        <dbReference type="EMBL" id="SDJ31486.1"/>
    </source>
</evidence>